<comment type="caution">
    <text evidence="2">The sequence shown here is derived from an EMBL/GenBank/DDBJ whole genome shotgun (WGS) entry which is preliminary data.</text>
</comment>
<gene>
    <name evidence="2" type="ORF">M1843_17710</name>
</gene>
<dbReference type="Pfam" id="PF02464">
    <property type="entry name" value="CinA"/>
    <property type="match status" value="1"/>
</dbReference>
<dbReference type="InterPro" id="IPR008136">
    <property type="entry name" value="CinA_C"/>
</dbReference>
<keyword evidence="3" id="KW-1185">Reference proteome</keyword>
<evidence type="ECO:0000313" key="3">
    <source>
        <dbReference type="Proteomes" id="UP001651050"/>
    </source>
</evidence>
<dbReference type="RefSeq" id="WP_416345442.1">
    <property type="nucleotide sequence ID" value="NZ_JALQCY010000006.1"/>
</dbReference>
<feature type="domain" description="CinA C-terminal" evidence="1">
    <location>
        <begin position="13"/>
        <end position="160"/>
    </location>
</feature>
<dbReference type="Gene3D" id="3.90.950.20">
    <property type="entry name" value="CinA-like"/>
    <property type="match status" value="1"/>
</dbReference>
<dbReference type="InterPro" id="IPR036653">
    <property type="entry name" value="CinA-like_C"/>
</dbReference>
<dbReference type="SUPFAM" id="SSF142433">
    <property type="entry name" value="CinA-like"/>
    <property type="match status" value="1"/>
</dbReference>
<protein>
    <submittedName>
        <fullName evidence="2">CinA family protein</fullName>
    </submittedName>
</protein>
<evidence type="ECO:0000313" key="2">
    <source>
        <dbReference type="EMBL" id="MCK9795585.1"/>
    </source>
</evidence>
<accession>A0ABT0J7Y0</accession>
<reference evidence="2 3" key="1">
    <citation type="submission" date="2022-02" db="EMBL/GenBank/DDBJ databases">
        <title>The car tank lid bacteriome: a reservoir of bacteria with potential in bioremediation of fuel.</title>
        <authorList>
            <person name="Vidal-Verdu A."/>
            <person name="Gomez-Martinez D."/>
            <person name="Latorre-Perez A."/>
            <person name="Pereto J."/>
            <person name="Porcar M."/>
        </authorList>
    </citation>
    <scope>NUCLEOTIDE SEQUENCE [LARGE SCALE GENOMIC DNA]</scope>
    <source>
        <strain evidence="2 3">4D.3</strain>
    </source>
</reference>
<organism evidence="2 3">
    <name type="scientific">Isoptericola peretonis</name>
    <dbReference type="NCBI Taxonomy" id="2918523"/>
    <lineage>
        <taxon>Bacteria</taxon>
        <taxon>Bacillati</taxon>
        <taxon>Actinomycetota</taxon>
        <taxon>Actinomycetes</taxon>
        <taxon>Micrococcales</taxon>
        <taxon>Promicromonosporaceae</taxon>
        <taxon>Isoptericola</taxon>
    </lineage>
</organism>
<evidence type="ECO:0000259" key="1">
    <source>
        <dbReference type="Pfam" id="PF02464"/>
    </source>
</evidence>
<name>A0ABT0J7Y0_9MICO</name>
<dbReference type="EMBL" id="JALQCY010000006">
    <property type="protein sequence ID" value="MCK9795585.1"/>
    <property type="molecule type" value="Genomic_DNA"/>
</dbReference>
<dbReference type="NCBIfam" id="TIGR00199">
    <property type="entry name" value="PncC_domain"/>
    <property type="match status" value="1"/>
</dbReference>
<proteinExistence type="predicted"/>
<sequence>MPTGGGRGPSTAELARAVLDVARARGWTLGAAESLTGGLVVAALVDVPGASRVVRGGVVAYATDVKAAVLGVDRGLLARRGAVDPEVAAQMAARVRHVVAADVGLATTGVAGPDPQDGHAPGEVYVAVSGPAGDRVRRLDLPGARPAVRAAAVRAVLELALASWAPEGRGDVGGGGDRAGGR</sequence>
<dbReference type="Proteomes" id="UP001651050">
    <property type="component" value="Unassembled WGS sequence"/>
</dbReference>